<sequence>MVGISAAIVQFVDIGLRTYLKLDQFCTDICDAPQIIQNLQVDLRQQLNIAENIHINHHATLQSVTSIDQIEILLLHYIGQIGNLEGLLNVLTNQKTDRSWRRGWKGIKIAKKKEETMAVCGRLEQHKTSISMWLAETDLKLSAEIKPIVDQTYQGVQQTHSLVQKIGQGSSNSTACIQMYPQMNRLYQKSTEVLENSKKVISNIDQTYQISGTGLVNTEEILLQSQKINLVANSTKVDTEYILPKVDEISANTQLLTQEVQNMNANWSRIHTFITSTPLSDSYKSKDEKLDQQQIGVSQYLDAAWKPNMESPRQGGGARPKALIGIFRLNLPQWPFARGIDLSMQIKNWNTNRGLSIAPFIFNTRRVVDPKTSPAFQAVQDTIHRMKRNSFDQSSVFIPCLQEVLHNIYQNQNASPVDEDYNGNNLLHEILWVYKSHQTKVRLRSGCTPGDEYLSLIQFLMDSGLNSNVISSEYSDESNKWDWWNKTRRRVNGSALDIYVSLMLIPPIGMLSIAEEIRNQIMFDKLVSNGSEFTMPFNNIKGIHFYYYFNTFQDIMSELRCFPEQVKPHGHEHLVSVILQRSDRGLLRSIKEANINYASSLNGLTALHFTIEWPQAREKLLDNGVDANVEDHYHRRPIHLAVALGLLKAVNILIQADCTLATANSPWGPSLLQASLMLCSSEFDTVVDSVVYIGIVQGTMVEEIVPEIKHAMLLHESQIPKALESDDISVYNTTDMHAAIRMTPRVAERLWQAGFVNIDDPDAYELTAILQSWYAANFEMVSWFLQKGADDFSAHVDVAWHGLHFYAARMAYPGAYFSSTNGGVYSDTQHIARHLAIDNLGHDDCDCLCSPRGCTPTSILMKVSQFYVRPILATESLYRSWVMKTKPTPMQLKQYSYDCIRMIIFESIGLTHSCCKPDQYCNPWRGKYHVPENYQYKKSILEKALNMFEECYQAYRGPMEMFPFRLYDFLYGHPSQGSQDNYGMVNWE</sequence>
<dbReference type="Gene3D" id="1.25.40.20">
    <property type="entry name" value="Ankyrin repeat-containing domain"/>
    <property type="match status" value="1"/>
</dbReference>
<dbReference type="SUPFAM" id="SSF48403">
    <property type="entry name" value="Ankyrin repeat"/>
    <property type="match status" value="1"/>
</dbReference>
<dbReference type="InterPro" id="IPR036770">
    <property type="entry name" value="Ankyrin_rpt-contain_sf"/>
</dbReference>
<dbReference type="GeneID" id="62148898"/>
<proteinExistence type="predicted"/>
<evidence type="ECO:0000313" key="1">
    <source>
        <dbReference type="EMBL" id="KAF7944676.1"/>
    </source>
</evidence>
<evidence type="ECO:0008006" key="3">
    <source>
        <dbReference type="Google" id="ProtNLM"/>
    </source>
</evidence>
<dbReference type="RefSeq" id="XP_038733158.1">
    <property type="nucleotide sequence ID" value="XM_038875821.1"/>
</dbReference>
<dbReference type="EMBL" id="RCSW01000009">
    <property type="protein sequence ID" value="KAF7944676.1"/>
    <property type="molecule type" value="Genomic_DNA"/>
</dbReference>
<gene>
    <name evidence="1" type="ORF">EAE97_005309</name>
</gene>
<organism evidence="1 2">
    <name type="scientific">Botrytis byssoidea</name>
    <dbReference type="NCBI Taxonomy" id="139641"/>
    <lineage>
        <taxon>Eukaryota</taxon>
        <taxon>Fungi</taxon>
        <taxon>Dikarya</taxon>
        <taxon>Ascomycota</taxon>
        <taxon>Pezizomycotina</taxon>
        <taxon>Leotiomycetes</taxon>
        <taxon>Helotiales</taxon>
        <taxon>Sclerotiniaceae</taxon>
        <taxon>Botrytis</taxon>
    </lineage>
</organism>
<keyword evidence="2" id="KW-1185">Reference proteome</keyword>
<accession>A0A9P5IPY9</accession>
<reference evidence="1 2" key="1">
    <citation type="journal article" date="2020" name="Genome Biol. Evol.">
        <title>Comparative genomics of Sclerotiniaceae.</title>
        <authorList>
            <person name="Valero Jimenez C.A."/>
            <person name="Steentjes M."/>
            <person name="Scholten O.E."/>
            <person name="Van Kan J.A.L."/>
        </authorList>
    </citation>
    <scope>NUCLEOTIDE SEQUENCE [LARGE SCALE GENOMIC DNA]</scope>
    <source>
        <strain evidence="1 2">MUCL 94</strain>
    </source>
</reference>
<dbReference type="Proteomes" id="UP000710849">
    <property type="component" value="Unassembled WGS sequence"/>
</dbReference>
<evidence type="ECO:0000313" key="2">
    <source>
        <dbReference type="Proteomes" id="UP000710849"/>
    </source>
</evidence>
<protein>
    <recommendedName>
        <fullName evidence="3">Fungal N-terminal domain-containing protein</fullName>
    </recommendedName>
</protein>
<comment type="caution">
    <text evidence="1">The sequence shown here is derived from an EMBL/GenBank/DDBJ whole genome shotgun (WGS) entry which is preliminary data.</text>
</comment>
<dbReference type="AlphaFoldDB" id="A0A9P5IPY9"/>
<name>A0A9P5IPY9_9HELO</name>